<evidence type="ECO:0000313" key="3">
    <source>
        <dbReference type="EMBL" id="WCR07660.1"/>
    </source>
</evidence>
<dbReference type="EMBL" id="CP067136">
    <property type="protein sequence ID" value="WCR07660.1"/>
    <property type="molecule type" value="Genomic_DNA"/>
</dbReference>
<gene>
    <name evidence="3" type="ORF">JHX87_02090</name>
</gene>
<protein>
    <submittedName>
        <fullName evidence="3">Abortive infection family protein</fullName>
    </submittedName>
</protein>
<feature type="domain" description="Abortive infection protein-like C-terminal" evidence="2">
    <location>
        <begin position="73"/>
        <end position="155"/>
    </location>
</feature>
<name>A0ABY7SL78_9RHOB</name>
<accession>A0ABY7SL78</accession>
<dbReference type="RefSeq" id="WP_271884822.1">
    <property type="nucleotide sequence ID" value="NZ_CP067136.1"/>
</dbReference>
<evidence type="ECO:0000256" key="1">
    <source>
        <dbReference type="SAM" id="MobiDB-lite"/>
    </source>
</evidence>
<dbReference type="InterPro" id="IPR026001">
    <property type="entry name" value="Abi-like_C"/>
</dbReference>
<dbReference type="Proteomes" id="UP001219349">
    <property type="component" value="Chromosome"/>
</dbReference>
<reference evidence="3 4" key="1">
    <citation type="submission" date="2021-01" db="EMBL/GenBank/DDBJ databases">
        <title>Biogeographic distribution of Paracoccus.</title>
        <authorList>
            <person name="Hollensteiner J."/>
            <person name="Leineberger J."/>
            <person name="Brinkhoff T."/>
            <person name="Daniel R."/>
        </authorList>
    </citation>
    <scope>NUCLEOTIDE SEQUENCE [LARGE SCALE GENOMIC DNA]</scope>
    <source>
        <strain evidence="3 4">KCTC 22803</strain>
    </source>
</reference>
<proteinExistence type="predicted"/>
<dbReference type="Pfam" id="PF14355">
    <property type="entry name" value="Abi_C"/>
    <property type="match status" value="1"/>
</dbReference>
<evidence type="ECO:0000313" key="4">
    <source>
        <dbReference type="Proteomes" id="UP001219349"/>
    </source>
</evidence>
<feature type="region of interest" description="Disordered" evidence="1">
    <location>
        <begin position="159"/>
        <end position="179"/>
    </location>
</feature>
<sequence>MAAPAPQPFVMHGARDAMSAGLAHIEEQVKGIEQAVVENPGLAFDLAKTLVESTCRAILDQRTITYSHKDDLPKLFKAAARSVPMLPPTAAAAASVRASLDQTIGGLHTAIQGICELRNQCGFASHGAGEPRPVMEAVQALLAAEAADAIVGFLHRVHRQDRTPPPPAGPTFDDSGPFNDHVDETFGPVRVFDVEFRASEVLFRLEPETYRIYLAEFDGTSAEADAESPAEEEAQP</sequence>
<evidence type="ECO:0000259" key="2">
    <source>
        <dbReference type="Pfam" id="PF14355"/>
    </source>
</evidence>
<keyword evidence="4" id="KW-1185">Reference proteome</keyword>
<organism evidence="3 4">
    <name type="scientific">Paracoccus fistulariae</name>
    <dbReference type="NCBI Taxonomy" id="658446"/>
    <lineage>
        <taxon>Bacteria</taxon>
        <taxon>Pseudomonadati</taxon>
        <taxon>Pseudomonadota</taxon>
        <taxon>Alphaproteobacteria</taxon>
        <taxon>Rhodobacterales</taxon>
        <taxon>Paracoccaceae</taxon>
        <taxon>Paracoccus</taxon>
    </lineage>
</organism>